<reference evidence="2" key="1">
    <citation type="submission" date="2021-03" db="EMBL/GenBank/DDBJ databases">
        <authorList>
            <person name="Tagirdzhanova G."/>
        </authorList>
    </citation>
    <scope>NUCLEOTIDE SEQUENCE</scope>
</reference>
<dbReference type="AlphaFoldDB" id="A0A8H3J7M2"/>
<feature type="region of interest" description="Disordered" evidence="1">
    <location>
        <begin position="1"/>
        <end position="31"/>
    </location>
</feature>
<evidence type="ECO:0000256" key="1">
    <source>
        <dbReference type="SAM" id="MobiDB-lite"/>
    </source>
</evidence>
<organism evidence="2 3">
    <name type="scientific">Alectoria fallacina</name>
    <dbReference type="NCBI Taxonomy" id="1903189"/>
    <lineage>
        <taxon>Eukaryota</taxon>
        <taxon>Fungi</taxon>
        <taxon>Dikarya</taxon>
        <taxon>Ascomycota</taxon>
        <taxon>Pezizomycotina</taxon>
        <taxon>Lecanoromycetes</taxon>
        <taxon>OSLEUM clade</taxon>
        <taxon>Lecanoromycetidae</taxon>
        <taxon>Lecanorales</taxon>
        <taxon>Lecanorineae</taxon>
        <taxon>Parmeliaceae</taxon>
        <taxon>Alectoria</taxon>
    </lineage>
</organism>
<protein>
    <submittedName>
        <fullName evidence="2">Uncharacterized protein</fullName>
    </submittedName>
</protein>
<feature type="compositionally biased region" description="Gly residues" evidence="1">
    <location>
        <begin position="175"/>
        <end position="185"/>
    </location>
</feature>
<feature type="compositionally biased region" description="Low complexity" evidence="1">
    <location>
        <begin position="105"/>
        <end position="116"/>
    </location>
</feature>
<evidence type="ECO:0000313" key="2">
    <source>
        <dbReference type="EMBL" id="CAF9942253.1"/>
    </source>
</evidence>
<feature type="compositionally biased region" description="Polar residues" evidence="1">
    <location>
        <begin position="8"/>
        <end position="31"/>
    </location>
</feature>
<name>A0A8H3J7M2_9LECA</name>
<feature type="compositionally biased region" description="Acidic residues" evidence="1">
    <location>
        <begin position="117"/>
        <end position="128"/>
    </location>
</feature>
<evidence type="ECO:0000313" key="3">
    <source>
        <dbReference type="Proteomes" id="UP000664203"/>
    </source>
</evidence>
<accession>A0A8H3J7M2</accession>
<comment type="caution">
    <text evidence="2">The sequence shown here is derived from an EMBL/GenBank/DDBJ whole genome shotgun (WGS) entry which is preliminary data.</text>
</comment>
<gene>
    <name evidence="2" type="ORF">ALECFALPRED_009633</name>
</gene>
<keyword evidence="3" id="KW-1185">Reference proteome</keyword>
<dbReference type="Proteomes" id="UP000664203">
    <property type="component" value="Unassembled WGS sequence"/>
</dbReference>
<dbReference type="OrthoDB" id="5420289at2759"/>
<sequence>MASPPVSPSLTRTTSETDSTGNLTPATTWTSEQEARLAYCQDQLKQAQKKWSDRQELWIREVEHLVELKRAHKKAQKKQKAREDKSLRKAKTWRPLSRTQSNVVDSTASASAAGTSPDDDDGGGDEDSLAAVERSDSMPQQTSGRNPFKKIIRRMSSAGGPGKGRGNSVAEAEEGGGGGGARNEG</sequence>
<feature type="compositionally biased region" description="Basic residues" evidence="1">
    <location>
        <begin position="70"/>
        <end position="80"/>
    </location>
</feature>
<feature type="region of interest" description="Disordered" evidence="1">
    <location>
        <begin position="70"/>
        <end position="185"/>
    </location>
</feature>
<dbReference type="EMBL" id="CAJPDR010000731">
    <property type="protein sequence ID" value="CAF9942253.1"/>
    <property type="molecule type" value="Genomic_DNA"/>
</dbReference>
<proteinExistence type="predicted"/>